<dbReference type="Proteomes" id="UP001057402">
    <property type="component" value="Chromosome 5"/>
</dbReference>
<name>A0ACB9QPF7_9MYRT</name>
<protein>
    <submittedName>
        <fullName evidence="1">Uncharacterized protein</fullName>
    </submittedName>
</protein>
<reference evidence="2" key="1">
    <citation type="journal article" date="2023" name="Front. Plant Sci.">
        <title>Chromosomal-level genome assembly of Melastoma candidum provides insights into trichome evolution.</title>
        <authorList>
            <person name="Zhong Y."/>
            <person name="Wu W."/>
            <person name="Sun C."/>
            <person name="Zou P."/>
            <person name="Liu Y."/>
            <person name="Dai S."/>
            <person name="Zhou R."/>
        </authorList>
    </citation>
    <scope>NUCLEOTIDE SEQUENCE [LARGE SCALE GENOMIC DNA]</scope>
</reference>
<organism evidence="1 2">
    <name type="scientific">Melastoma candidum</name>
    <dbReference type="NCBI Taxonomy" id="119954"/>
    <lineage>
        <taxon>Eukaryota</taxon>
        <taxon>Viridiplantae</taxon>
        <taxon>Streptophyta</taxon>
        <taxon>Embryophyta</taxon>
        <taxon>Tracheophyta</taxon>
        <taxon>Spermatophyta</taxon>
        <taxon>Magnoliopsida</taxon>
        <taxon>eudicotyledons</taxon>
        <taxon>Gunneridae</taxon>
        <taxon>Pentapetalae</taxon>
        <taxon>rosids</taxon>
        <taxon>malvids</taxon>
        <taxon>Myrtales</taxon>
        <taxon>Melastomataceae</taxon>
        <taxon>Melastomatoideae</taxon>
        <taxon>Melastomateae</taxon>
        <taxon>Melastoma</taxon>
    </lineage>
</organism>
<proteinExistence type="predicted"/>
<comment type="caution">
    <text evidence="1">The sequence shown here is derived from an EMBL/GenBank/DDBJ whole genome shotgun (WGS) entry which is preliminary data.</text>
</comment>
<gene>
    <name evidence="1" type="ORF">MLD38_017320</name>
</gene>
<evidence type="ECO:0000313" key="1">
    <source>
        <dbReference type="EMBL" id="KAI4368806.1"/>
    </source>
</evidence>
<sequence length="729" mass="83036">MRVIKCGKLNLVDLSCSREHHLHDLGQERVEQGKLARSTKVCLPLGRVINALVEHSGHVPYSKLTRLLRDSLGGKTKTCIIATISPSIHCLEETLSTLDYAHRAKNIKNKPEINQKMMKSALIKDLYSEIDRLKQEVYAAREKNGIYIPRDRYLLEEAREEVRSCVQQLMEVQDLTVLKLNLTAELGNKLERAERNLEETEHSLIDLEEKHRQSKSNHQRKEYLICNLLKSEKALVDRALDLRADLENATSDVSNLLAKIERKDRIEDENRILVQNFQVQLREQLELLHKNVADSMTRQEQQLKDMEGDMQSFVKTKAGVTEQLSMQLGKLKDIYNSGVKALDDISVELDKNTRSTFSYLNSEVSGHSSRLEEFFGTIASEAEKLLSDFHSCLLKQEDMLKAYARQQREAHLRAVVIEAQTKNDQQLSELERKFEEFAANEERQMLEKIAELLASSNARKKSWYCSMAVHDLRESASSKATKLQEEMSTMVNSTSNVKAEWNLHVEKTESQYIEDTSAVEAGRQDLEEVLQGCFEKTKMGVDQWKSAKESLVGLEKRNVASISSIVRNAMEINETLRTRFSSTLSGALDNVDISNRNLLSSTDHSLQLDHNACENLKSTVGPCYGHMTELQGGHHNKVVDITRNAAKCLLEEYEVDEPTCSTPRRRPFNLPSVSSIEELRTPAFEELLKSFWEMRSSRQANGDVKHVFTSNDVATQSMRDSRLPLTAIN</sequence>
<evidence type="ECO:0000313" key="2">
    <source>
        <dbReference type="Proteomes" id="UP001057402"/>
    </source>
</evidence>
<dbReference type="EMBL" id="CM042884">
    <property type="protein sequence ID" value="KAI4368806.1"/>
    <property type="molecule type" value="Genomic_DNA"/>
</dbReference>
<keyword evidence="2" id="KW-1185">Reference proteome</keyword>
<accession>A0ACB9QPF7</accession>